<proteinExistence type="predicted"/>
<reference evidence="1" key="1">
    <citation type="submission" date="2021-11" db="EMBL/GenBank/DDBJ databases">
        <title>Isoprene-degrading acetogen.</title>
        <authorList>
            <person name="Yang Y."/>
            <person name="Jin H."/>
            <person name="Yan J."/>
        </authorList>
    </citation>
    <scope>NUCLEOTIDE SEQUENCE</scope>
    <source>
        <strain evidence="1">Berkeley</strain>
    </source>
</reference>
<dbReference type="CDD" id="cd08055">
    <property type="entry name" value="gp15"/>
    <property type="match status" value="1"/>
</dbReference>
<dbReference type="InterPro" id="IPR021146">
    <property type="entry name" value="Phage_gp6-like_head-tail"/>
</dbReference>
<keyword evidence="2" id="KW-1185">Reference proteome</keyword>
<dbReference type="EMBL" id="CP087994">
    <property type="protein sequence ID" value="UYO63437.1"/>
    <property type="molecule type" value="Genomic_DNA"/>
</dbReference>
<gene>
    <name evidence="1" type="ORF">LNN31_03050</name>
</gene>
<dbReference type="Pfam" id="PF05135">
    <property type="entry name" value="Phage_connect_1"/>
    <property type="match status" value="1"/>
</dbReference>
<dbReference type="Gene3D" id="1.10.246.150">
    <property type="match status" value="1"/>
</dbReference>
<protein>
    <submittedName>
        <fullName evidence="1">Phage head-tail connector protein</fullName>
    </submittedName>
</protein>
<dbReference type="Proteomes" id="UP001163550">
    <property type="component" value="Chromosome"/>
</dbReference>
<sequence>MELEKLKQLLGITGTDQDALLQFCIDSVTETITDYCHVDTIPGGAMNTAYRMAMDLYRHENIGDTGLSPGVVASQSMGDVSISYREDSTYTQSLLKNYRAQLSRYRKLSW</sequence>
<dbReference type="RefSeq" id="WP_228878704.1">
    <property type="nucleotide sequence ID" value="NZ_CABIIK010000006.1"/>
</dbReference>
<organism evidence="1 2">
    <name type="scientific">Acetobacterium wieringae</name>
    <dbReference type="NCBI Taxonomy" id="52694"/>
    <lineage>
        <taxon>Bacteria</taxon>
        <taxon>Bacillati</taxon>
        <taxon>Bacillota</taxon>
        <taxon>Clostridia</taxon>
        <taxon>Eubacteriales</taxon>
        <taxon>Eubacteriaceae</taxon>
        <taxon>Acetobacterium</taxon>
    </lineage>
</organism>
<evidence type="ECO:0000313" key="1">
    <source>
        <dbReference type="EMBL" id="UYO63437.1"/>
    </source>
</evidence>
<name>A0ABY6HGB0_9FIRM</name>
<accession>A0ABY6HGB0</accession>
<evidence type="ECO:0000313" key="2">
    <source>
        <dbReference type="Proteomes" id="UP001163550"/>
    </source>
</evidence>
<dbReference type="InterPro" id="IPR053746">
    <property type="entry name" value="Viral_HT_Connector_Assembly"/>
</dbReference>